<name>A0A2U1CMD4_9BURK</name>
<organism evidence="1 2">
    <name type="scientific">Pusillimonas noertemannii</name>
    <dbReference type="NCBI Taxonomy" id="305977"/>
    <lineage>
        <taxon>Bacteria</taxon>
        <taxon>Pseudomonadati</taxon>
        <taxon>Pseudomonadota</taxon>
        <taxon>Betaproteobacteria</taxon>
        <taxon>Burkholderiales</taxon>
        <taxon>Alcaligenaceae</taxon>
        <taxon>Pusillimonas</taxon>
    </lineage>
</organism>
<dbReference type="AlphaFoldDB" id="A0A2U1CMD4"/>
<evidence type="ECO:0008006" key="3">
    <source>
        <dbReference type="Google" id="ProtNLM"/>
    </source>
</evidence>
<evidence type="ECO:0000313" key="2">
    <source>
        <dbReference type="Proteomes" id="UP000246145"/>
    </source>
</evidence>
<comment type="caution">
    <text evidence="1">The sequence shown here is derived from an EMBL/GenBank/DDBJ whole genome shotgun (WGS) entry which is preliminary data.</text>
</comment>
<dbReference type="RefSeq" id="WP_116518137.1">
    <property type="nucleotide sequence ID" value="NZ_JACCEX010000002.1"/>
</dbReference>
<evidence type="ECO:0000313" key="1">
    <source>
        <dbReference type="EMBL" id="PVY62144.1"/>
    </source>
</evidence>
<dbReference type="OrthoDB" id="8910937at2"/>
<sequence length="78" mass="9016">MTVARTKTEEQLVERYGILLSLDELSDVLKRSRDGVRVAMLGNSEFARIWGPLKRKIGRRVYFRASDVARLIDECEEC</sequence>
<dbReference type="Proteomes" id="UP000246145">
    <property type="component" value="Unassembled WGS sequence"/>
</dbReference>
<protein>
    <recommendedName>
        <fullName evidence="3">Helix-turn-helix protein</fullName>
    </recommendedName>
</protein>
<proteinExistence type="predicted"/>
<gene>
    <name evidence="1" type="ORF">C7440_1636</name>
</gene>
<accession>A0A2U1CMD4</accession>
<reference evidence="1 2" key="1">
    <citation type="submission" date="2018-04" db="EMBL/GenBank/DDBJ databases">
        <title>Genomic Encyclopedia of Type Strains, Phase IV (KMG-IV): sequencing the most valuable type-strain genomes for metagenomic binning, comparative biology and taxonomic classification.</title>
        <authorList>
            <person name="Goeker M."/>
        </authorList>
    </citation>
    <scope>NUCLEOTIDE SEQUENCE [LARGE SCALE GENOMIC DNA]</scope>
    <source>
        <strain evidence="1 2">DSM 10065</strain>
    </source>
</reference>
<dbReference type="EMBL" id="QEKO01000002">
    <property type="protein sequence ID" value="PVY62144.1"/>
    <property type="molecule type" value="Genomic_DNA"/>
</dbReference>
<keyword evidence="2" id="KW-1185">Reference proteome</keyword>